<reference evidence="2 3" key="1">
    <citation type="submission" date="2020-04" db="EMBL/GenBank/DDBJ databases">
        <authorList>
            <person name="Klaysubun C."/>
            <person name="Duangmal K."/>
            <person name="Lipun K."/>
        </authorList>
    </citation>
    <scope>NUCLEOTIDE SEQUENCE [LARGE SCALE GENOMIC DNA]</scope>
    <source>
        <strain evidence="2 3">K10HN5</strain>
    </source>
</reference>
<accession>A0ABX1SEK6</accession>
<keyword evidence="3" id="KW-1185">Reference proteome</keyword>
<proteinExistence type="predicted"/>
<name>A0ABX1SEK6_9PSEU</name>
<evidence type="ECO:0000256" key="1">
    <source>
        <dbReference type="SAM" id="MobiDB-lite"/>
    </source>
</evidence>
<evidence type="ECO:0000313" key="3">
    <source>
        <dbReference type="Proteomes" id="UP000820669"/>
    </source>
</evidence>
<sequence length="58" mass="6733">MTPGRNDAARPTTTGTSRCDCSPYRRATAHFHRTEHPVIRSDEPGESWRWCYVDERIV</sequence>
<dbReference type="Gene3D" id="3.30.40.10">
    <property type="entry name" value="Zinc/RING finger domain, C3HC4 (zinc finger)"/>
    <property type="match status" value="1"/>
</dbReference>
<feature type="region of interest" description="Disordered" evidence="1">
    <location>
        <begin position="1"/>
        <end position="20"/>
    </location>
</feature>
<dbReference type="InterPro" id="IPR013083">
    <property type="entry name" value="Znf_RING/FYVE/PHD"/>
</dbReference>
<comment type="caution">
    <text evidence="2">The sequence shown here is derived from an EMBL/GenBank/DDBJ whole genome shotgun (WGS) entry which is preliminary data.</text>
</comment>
<gene>
    <name evidence="2" type="ORF">HF526_15360</name>
</gene>
<dbReference type="RefSeq" id="WP_169382058.1">
    <property type="nucleotide sequence ID" value="NZ_JAAXLA010000025.1"/>
</dbReference>
<organism evidence="2 3">
    <name type="scientific">Pseudonocardia acidicola</name>
    <dbReference type="NCBI Taxonomy" id="2724939"/>
    <lineage>
        <taxon>Bacteria</taxon>
        <taxon>Bacillati</taxon>
        <taxon>Actinomycetota</taxon>
        <taxon>Actinomycetes</taxon>
        <taxon>Pseudonocardiales</taxon>
        <taxon>Pseudonocardiaceae</taxon>
        <taxon>Pseudonocardia</taxon>
    </lineage>
</organism>
<dbReference type="Proteomes" id="UP000820669">
    <property type="component" value="Unassembled WGS sequence"/>
</dbReference>
<dbReference type="SUPFAM" id="SSF57850">
    <property type="entry name" value="RING/U-box"/>
    <property type="match status" value="1"/>
</dbReference>
<dbReference type="EMBL" id="JAAXLA010000025">
    <property type="protein sequence ID" value="NMH98674.1"/>
    <property type="molecule type" value="Genomic_DNA"/>
</dbReference>
<protein>
    <submittedName>
        <fullName evidence="2">Uncharacterized protein</fullName>
    </submittedName>
</protein>
<evidence type="ECO:0000313" key="2">
    <source>
        <dbReference type="EMBL" id="NMH98674.1"/>
    </source>
</evidence>